<dbReference type="SUPFAM" id="SSF90123">
    <property type="entry name" value="ABC transporter transmembrane region"/>
    <property type="match status" value="1"/>
</dbReference>
<sequence>MKPFDPRLLRYARAARKYIGLVALLGTLNAILVVAQVYCIAAAISPVITHGASLVQVRGYILGFLIAVLTRAALTWLRQSMGERAAHDTIIELRSKVLHHASQLGPRWLARHGTDTVTLITRGLDDLGPYFVAYLPQLVLTATVTPLTILVMLYFDWTSALYAIFAIPLIPIFMILVGKLTQQFSDEKLATMERLATQLLDVIAGLPTLQALGRQRAPREHIHTLGQKHARTTMQTLRVAFLSGAILEFLATLSVALVAVWVGLRMVSGTVDLFTGLAVIMLAPEVFLPLREVGKQFHASADGLSAAQSAFEILETPVIKPGTIPAPDVRSATIEFKDLSVAARGAWAPAALNARIEPGSITALVGASGAGKTTTIMTLLQLLPPTRGNILLRAGDSVLDLRDLDPQSWWNCVTWVPQNPAILPGTIRDNVTSGSAVSDEALAAAARATRFDEVLAQCPQGWDTKVGHAGVGLSVGQRQRLALTRALLSDAPIVILDEPTAHLDAMTQTQVIDTIKRLQSQGRRVIVIAHRKAVTDAADHVIEVVSRAATAAEEQRYPELVQSEAHTLSVTSTPDLLEGAQS</sequence>
<gene>
    <name evidence="10" type="primary">cydD</name>
    <name evidence="10" type="ORF">QS713_08675</name>
</gene>
<evidence type="ECO:0000256" key="4">
    <source>
        <dbReference type="ARBA" id="ARBA00022840"/>
    </source>
</evidence>
<dbReference type="Pfam" id="PF00664">
    <property type="entry name" value="ABC_membrane"/>
    <property type="match status" value="1"/>
</dbReference>
<dbReference type="InterPro" id="IPR014216">
    <property type="entry name" value="ABC_transptr_CydD"/>
</dbReference>
<dbReference type="PROSITE" id="PS50929">
    <property type="entry name" value="ABC_TM1F"/>
    <property type="match status" value="1"/>
</dbReference>
<keyword evidence="6 7" id="KW-0472">Membrane</keyword>
<dbReference type="Gene3D" id="1.20.1560.10">
    <property type="entry name" value="ABC transporter type 1, transmembrane domain"/>
    <property type="match status" value="1"/>
</dbReference>
<keyword evidence="4" id="KW-0067">ATP-binding</keyword>
<comment type="subcellular location">
    <subcellularLocation>
        <location evidence="1">Cell membrane</location>
        <topology evidence="1">Multi-pass membrane protein</topology>
    </subcellularLocation>
</comment>
<evidence type="ECO:0000256" key="6">
    <source>
        <dbReference type="ARBA" id="ARBA00023136"/>
    </source>
</evidence>
<protein>
    <submittedName>
        <fullName evidence="10">Thiol reductant ABC exporter subunit CydD</fullName>
    </submittedName>
</protein>
<evidence type="ECO:0000313" key="11">
    <source>
        <dbReference type="Proteomes" id="UP001247542"/>
    </source>
</evidence>
<evidence type="ECO:0000259" key="8">
    <source>
        <dbReference type="PROSITE" id="PS50893"/>
    </source>
</evidence>
<keyword evidence="5 7" id="KW-1133">Transmembrane helix</keyword>
<feature type="transmembrane region" description="Helical" evidence="7">
    <location>
        <begin position="131"/>
        <end position="154"/>
    </location>
</feature>
<proteinExistence type="predicted"/>
<dbReference type="NCBIfam" id="TIGR02857">
    <property type="entry name" value="CydD"/>
    <property type="match status" value="1"/>
</dbReference>
<dbReference type="InterPro" id="IPR027417">
    <property type="entry name" value="P-loop_NTPase"/>
</dbReference>
<evidence type="ECO:0000256" key="1">
    <source>
        <dbReference type="ARBA" id="ARBA00004651"/>
    </source>
</evidence>
<feature type="transmembrane region" description="Helical" evidence="7">
    <location>
        <begin position="160"/>
        <end position="178"/>
    </location>
</feature>
<evidence type="ECO:0000313" key="10">
    <source>
        <dbReference type="EMBL" id="MDT3768131.1"/>
    </source>
</evidence>
<feature type="transmembrane region" description="Helical" evidence="7">
    <location>
        <begin position="239"/>
        <end position="261"/>
    </location>
</feature>
<dbReference type="SMART" id="SM00382">
    <property type="entry name" value="AAA"/>
    <property type="match status" value="1"/>
</dbReference>
<organism evidence="10 11">
    <name type="scientific">Gleimia hominis</name>
    <dbReference type="NCBI Taxonomy" id="595468"/>
    <lineage>
        <taxon>Bacteria</taxon>
        <taxon>Bacillati</taxon>
        <taxon>Actinomycetota</taxon>
        <taxon>Actinomycetes</taxon>
        <taxon>Actinomycetales</taxon>
        <taxon>Actinomycetaceae</taxon>
        <taxon>Gleimia</taxon>
    </lineage>
</organism>
<dbReference type="Pfam" id="PF00005">
    <property type="entry name" value="ABC_tran"/>
    <property type="match status" value="1"/>
</dbReference>
<keyword evidence="11" id="KW-1185">Reference proteome</keyword>
<dbReference type="InterPro" id="IPR003593">
    <property type="entry name" value="AAA+_ATPase"/>
</dbReference>
<dbReference type="CDD" id="cd18584">
    <property type="entry name" value="ABC_6TM_AarD_CydD"/>
    <property type="match status" value="1"/>
</dbReference>
<evidence type="ECO:0000256" key="2">
    <source>
        <dbReference type="ARBA" id="ARBA00022692"/>
    </source>
</evidence>
<dbReference type="InterPro" id="IPR039421">
    <property type="entry name" value="Type_1_exporter"/>
</dbReference>
<dbReference type="PROSITE" id="PS50893">
    <property type="entry name" value="ABC_TRANSPORTER_2"/>
    <property type="match status" value="1"/>
</dbReference>
<dbReference type="PANTHER" id="PTHR24221">
    <property type="entry name" value="ATP-BINDING CASSETTE SUB-FAMILY B"/>
    <property type="match status" value="1"/>
</dbReference>
<evidence type="ECO:0000259" key="9">
    <source>
        <dbReference type="PROSITE" id="PS50929"/>
    </source>
</evidence>
<evidence type="ECO:0000256" key="7">
    <source>
        <dbReference type="SAM" id="Phobius"/>
    </source>
</evidence>
<dbReference type="InterPro" id="IPR036640">
    <property type="entry name" value="ABC1_TM_sf"/>
</dbReference>
<dbReference type="PANTHER" id="PTHR24221:SF590">
    <property type="entry name" value="COMPONENT LINKED WITH THE ASSEMBLY OF CYTOCHROME' TRANSPORT TRANSMEMBRANE ATP-BINDING PROTEIN ABC TRANSPORTER CYDD-RELATED"/>
    <property type="match status" value="1"/>
</dbReference>
<reference evidence="10 11" key="1">
    <citation type="submission" date="2023-06" db="EMBL/GenBank/DDBJ databases">
        <title>Draft genome sequence of Gleimia hominis type strain CCUG 57540T.</title>
        <authorList>
            <person name="Salva-Serra F."/>
            <person name="Cardew S."/>
            <person name="Jensie Markopoulos S."/>
            <person name="Ohlen M."/>
            <person name="Inganas E."/>
            <person name="Svensson-Stadler L."/>
            <person name="Moore E.R.B."/>
        </authorList>
    </citation>
    <scope>NUCLEOTIDE SEQUENCE [LARGE SCALE GENOMIC DNA]</scope>
    <source>
        <strain evidence="10 11">CCUG 57540</strain>
    </source>
</reference>
<dbReference type="EMBL" id="JASXSX010000005">
    <property type="protein sequence ID" value="MDT3768131.1"/>
    <property type="molecule type" value="Genomic_DNA"/>
</dbReference>
<keyword evidence="2 7" id="KW-0812">Transmembrane</keyword>
<dbReference type="InterPro" id="IPR003439">
    <property type="entry name" value="ABC_transporter-like_ATP-bd"/>
</dbReference>
<dbReference type="SUPFAM" id="SSF52540">
    <property type="entry name" value="P-loop containing nucleoside triphosphate hydrolases"/>
    <property type="match status" value="1"/>
</dbReference>
<dbReference type="CDD" id="cd03228">
    <property type="entry name" value="ABCC_MRP_Like"/>
    <property type="match status" value="1"/>
</dbReference>
<comment type="caution">
    <text evidence="10">The sequence shown here is derived from an EMBL/GenBank/DDBJ whole genome shotgun (WGS) entry which is preliminary data.</text>
</comment>
<feature type="transmembrane region" description="Helical" evidence="7">
    <location>
        <begin position="57"/>
        <end position="77"/>
    </location>
</feature>
<accession>A0ABU3ICM5</accession>
<feature type="domain" description="ABC transmembrane type-1" evidence="9">
    <location>
        <begin position="21"/>
        <end position="302"/>
    </location>
</feature>
<evidence type="ECO:0000256" key="3">
    <source>
        <dbReference type="ARBA" id="ARBA00022741"/>
    </source>
</evidence>
<dbReference type="InterPro" id="IPR011527">
    <property type="entry name" value="ABC1_TM_dom"/>
</dbReference>
<feature type="domain" description="ABC transporter" evidence="8">
    <location>
        <begin position="334"/>
        <end position="572"/>
    </location>
</feature>
<name>A0ABU3ICM5_9ACTO</name>
<evidence type="ECO:0000256" key="5">
    <source>
        <dbReference type="ARBA" id="ARBA00022989"/>
    </source>
</evidence>
<keyword evidence="3" id="KW-0547">Nucleotide-binding</keyword>
<dbReference type="Proteomes" id="UP001247542">
    <property type="component" value="Unassembled WGS sequence"/>
</dbReference>
<dbReference type="Gene3D" id="3.40.50.300">
    <property type="entry name" value="P-loop containing nucleotide triphosphate hydrolases"/>
    <property type="match status" value="1"/>
</dbReference>
<dbReference type="RefSeq" id="WP_313274550.1">
    <property type="nucleotide sequence ID" value="NZ_JASXSX010000005.1"/>
</dbReference>
<feature type="transmembrane region" description="Helical" evidence="7">
    <location>
        <begin position="21"/>
        <end position="45"/>
    </location>
</feature>